<dbReference type="GO" id="GO:0000981">
    <property type="term" value="F:DNA-binding transcription factor activity, RNA polymerase II-specific"/>
    <property type="evidence" value="ECO:0007669"/>
    <property type="project" value="TreeGrafter"/>
</dbReference>
<dbReference type="PANTHER" id="PTHR46386:SF1">
    <property type="entry name" value="NUCLEAR BODY PROTEIN SP140-LIKE PROTEIN"/>
    <property type="match status" value="1"/>
</dbReference>
<sequence>MLECQYLLLYLCTADEEQTFAVDPRLYLNDYRSVIKTPMWLGHIADQLQKPRNRIVGEFVTDVQLIFSNCALYNRGKAEILATGIRLKELFDREFKSVFNIKE</sequence>
<evidence type="ECO:0000256" key="1">
    <source>
        <dbReference type="ARBA" id="ARBA00023117"/>
    </source>
</evidence>
<dbReference type="SMART" id="SM00297">
    <property type="entry name" value="BROMO"/>
    <property type="match status" value="1"/>
</dbReference>
<proteinExistence type="predicted"/>
<evidence type="ECO:0000313" key="5">
    <source>
        <dbReference type="Proteomes" id="UP000314294"/>
    </source>
</evidence>
<dbReference type="EMBL" id="SRLO01017035">
    <property type="protein sequence ID" value="TNN23889.1"/>
    <property type="molecule type" value="Genomic_DNA"/>
</dbReference>
<dbReference type="PRINTS" id="PR00503">
    <property type="entry name" value="BROMODOMAIN"/>
</dbReference>
<evidence type="ECO:0000256" key="2">
    <source>
        <dbReference type="PROSITE-ProRule" id="PRU00035"/>
    </source>
</evidence>
<organism evidence="4 5">
    <name type="scientific">Liparis tanakae</name>
    <name type="common">Tanaka's snailfish</name>
    <dbReference type="NCBI Taxonomy" id="230148"/>
    <lineage>
        <taxon>Eukaryota</taxon>
        <taxon>Metazoa</taxon>
        <taxon>Chordata</taxon>
        <taxon>Craniata</taxon>
        <taxon>Vertebrata</taxon>
        <taxon>Euteleostomi</taxon>
        <taxon>Actinopterygii</taxon>
        <taxon>Neopterygii</taxon>
        <taxon>Teleostei</taxon>
        <taxon>Neoteleostei</taxon>
        <taxon>Acanthomorphata</taxon>
        <taxon>Eupercaria</taxon>
        <taxon>Perciformes</taxon>
        <taxon>Cottioidei</taxon>
        <taxon>Cottales</taxon>
        <taxon>Liparidae</taxon>
        <taxon>Liparis</taxon>
    </lineage>
</organism>
<reference evidence="4 5" key="1">
    <citation type="submission" date="2019-03" db="EMBL/GenBank/DDBJ databases">
        <title>First draft genome of Liparis tanakae, snailfish: a comprehensive survey of snailfish specific genes.</title>
        <authorList>
            <person name="Kim W."/>
            <person name="Song I."/>
            <person name="Jeong J.-H."/>
            <person name="Kim D."/>
            <person name="Kim S."/>
            <person name="Ryu S."/>
            <person name="Song J.Y."/>
            <person name="Lee S.K."/>
        </authorList>
    </citation>
    <scope>NUCLEOTIDE SEQUENCE [LARGE SCALE GENOMIC DNA]</scope>
    <source>
        <tissue evidence="4">Muscle</tissue>
    </source>
</reference>
<keyword evidence="5" id="KW-1185">Reference proteome</keyword>
<comment type="caution">
    <text evidence="4">The sequence shown here is derived from an EMBL/GenBank/DDBJ whole genome shotgun (WGS) entry which is preliminary data.</text>
</comment>
<dbReference type="Proteomes" id="UP000314294">
    <property type="component" value="Unassembled WGS sequence"/>
</dbReference>
<dbReference type="PANTHER" id="PTHR46386">
    <property type="entry name" value="NUCLEAR BODY PROTEIN SP140"/>
    <property type="match status" value="1"/>
</dbReference>
<dbReference type="OrthoDB" id="8952066at2759"/>
<keyword evidence="1 2" id="KW-0103">Bromodomain</keyword>
<dbReference type="Gene3D" id="1.20.920.10">
    <property type="entry name" value="Bromodomain-like"/>
    <property type="match status" value="1"/>
</dbReference>
<dbReference type="SUPFAM" id="SSF47370">
    <property type="entry name" value="Bromodomain"/>
    <property type="match status" value="1"/>
</dbReference>
<dbReference type="InterPro" id="IPR036427">
    <property type="entry name" value="Bromodomain-like_sf"/>
</dbReference>
<dbReference type="Pfam" id="PF00439">
    <property type="entry name" value="Bromodomain"/>
    <property type="match status" value="1"/>
</dbReference>
<evidence type="ECO:0000313" key="4">
    <source>
        <dbReference type="EMBL" id="TNN23889.1"/>
    </source>
</evidence>
<feature type="domain" description="Bromo" evidence="3">
    <location>
        <begin position="22"/>
        <end position="81"/>
    </location>
</feature>
<protein>
    <submittedName>
        <fullName evidence="4">Bromodomain-containing protein 4</fullName>
    </submittedName>
</protein>
<accession>A0A4Z2E549</accession>
<name>A0A4Z2E549_9TELE</name>
<dbReference type="PROSITE" id="PS50014">
    <property type="entry name" value="BROMODOMAIN_2"/>
    <property type="match status" value="1"/>
</dbReference>
<dbReference type="GO" id="GO:0005634">
    <property type="term" value="C:nucleus"/>
    <property type="evidence" value="ECO:0007669"/>
    <property type="project" value="TreeGrafter"/>
</dbReference>
<evidence type="ECO:0000259" key="3">
    <source>
        <dbReference type="PROSITE" id="PS50014"/>
    </source>
</evidence>
<dbReference type="CDD" id="cd04369">
    <property type="entry name" value="Bromodomain"/>
    <property type="match status" value="1"/>
</dbReference>
<dbReference type="InterPro" id="IPR001487">
    <property type="entry name" value="Bromodomain"/>
</dbReference>
<gene>
    <name evidence="4" type="primary">brd4_4</name>
    <name evidence="4" type="ORF">EYF80_065989</name>
</gene>
<dbReference type="AlphaFoldDB" id="A0A4Z2E549"/>
<dbReference type="InterPro" id="IPR043563">
    <property type="entry name" value="Sp110/Sp140/Sp140L-like"/>
</dbReference>